<evidence type="ECO:0000259" key="2">
    <source>
        <dbReference type="Pfam" id="PF00849"/>
    </source>
</evidence>
<comment type="caution">
    <text evidence="3">The sequence shown here is derived from an EMBL/GenBank/DDBJ whole genome shotgun (WGS) entry which is preliminary data.</text>
</comment>
<dbReference type="InterPro" id="IPR050188">
    <property type="entry name" value="RluA_PseudoU_synthase"/>
</dbReference>
<sequence>MNDLKVLYQSENFIVVNKDPDVVINSDDSNRASLQKQLLESFPHLVNKNLRFGFYFPHRLDFSTSGVMCIALTKRSCAAASAAFQDRSTEKYYIALLRGHVSKRTIELNMPIGEIDEGGVKKMSCTGTQTREAKSRLLVLERGIYGSYPATKVLLRPFTGRRHQLRVHCNIIGHTIIGDYTYSNKHDVLPPRMFLHSLRLIMPSSIEVIDISTEDPFTENNIPDWLAVEQFQQIDSQAMKILAGD</sequence>
<dbReference type="AlphaFoldDB" id="A0AAW2I0Z8"/>
<dbReference type="Pfam" id="PF00849">
    <property type="entry name" value="PseudoU_synth_2"/>
    <property type="match status" value="1"/>
</dbReference>
<dbReference type="GO" id="GO:0000455">
    <property type="term" value="P:enzyme-directed rRNA pseudouridine synthesis"/>
    <property type="evidence" value="ECO:0007669"/>
    <property type="project" value="TreeGrafter"/>
</dbReference>
<proteinExistence type="inferred from homology"/>
<comment type="similarity">
    <text evidence="1">Belongs to the pseudouridine synthase RluA family.</text>
</comment>
<protein>
    <recommendedName>
        <fullName evidence="2">Pseudouridine synthase RsuA/RluA-like domain-containing protein</fullName>
    </recommendedName>
</protein>
<dbReference type="CDD" id="cd02869">
    <property type="entry name" value="PseudoU_synth_RluA_like"/>
    <property type="match status" value="1"/>
</dbReference>
<dbReference type="InterPro" id="IPR020103">
    <property type="entry name" value="PsdUridine_synth_cat_dom_sf"/>
</dbReference>
<name>A0AAW2I0Z8_9NEOP</name>
<feature type="domain" description="Pseudouridine synthase RsuA/RluA-like" evidence="2">
    <location>
        <begin position="12"/>
        <end position="170"/>
    </location>
</feature>
<organism evidence="3">
    <name type="scientific">Menopon gallinae</name>
    <name type="common">poultry shaft louse</name>
    <dbReference type="NCBI Taxonomy" id="328185"/>
    <lineage>
        <taxon>Eukaryota</taxon>
        <taxon>Metazoa</taxon>
        <taxon>Ecdysozoa</taxon>
        <taxon>Arthropoda</taxon>
        <taxon>Hexapoda</taxon>
        <taxon>Insecta</taxon>
        <taxon>Pterygota</taxon>
        <taxon>Neoptera</taxon>
        <taxon>Paraneoptera</taxon>
        <taxon>Psocodea</taxon>
        <taxon>Troctomorpha</taxon>
        <taxon>Phthiraptera</taxon>
        <taxon>Amblycera</taxon>
        <taxon>Menoponidae</taxon>
        <taxon>Menopon</taxon>
    </lineage>
</organism>
<dbReference type="EMBL" id="JARGDH010000002">
    <property type="protein sequence ID" value="KAL0275867.1"/>
    <property type="molecule type" value="Genomic_DNA"/>
</dbReference>
<reference evidence="3" key="1">
    <citation type="journal article" date="2024" name="Gigascience">
        <title>Chromosome-level genome of the poultry shaft louse Menopon gallinae provides insight into the host-switching and adaptive evolution of parasitic lice.</title>
        <authorList>
            <person name="Xu Y."/>
            <person name="Ma L."/>
            <person name="Liu S."/>
            <person name="Liang Y."/>
            <person name="Liu Q."/>
            <person name="He Z."/>
            <person name="Tian L."/>
            <person name="Duan Y."/>
            <person name="Cai W."/>
            <person name="Li H."/>
            <person name="Song F."/>
        </authorList>
    </citation>
    <scope>NUCLEOTIDE SEQUENCE</scope>
    <source>
        <strain evidence="3">Cailab_2023a</strain>
    </source>
</reference>
<gene>
    <name evidence="3" type="ORF">PYX00_003591</name>
</gene>
<dbReference type="GO" id="GO:0003723">
    <property type="term" value="F:RNA binding"/>
    <property type="evidence" value="ECO:0007669"/>
    <property type="project" value="InterPro"/>
</dbReference>
<dbReference type="GO" id="GO:0009982">
    <property type="term" value="F:pseudouridine synthase activity"/>
    <property type="evidence" value="ECO:0007669"/>
    <property type="project" value="InterPro"/>
</dbReference>
<evidence type="ECO:0000313" key="3">
    <source>
        <dbReference type="EMBL" id="KAL0275867.1"/>
    </source>
</evidence>
<dbReference type="PANTHER" id="PTHR21600:SF87">
    <property type="entry name" value="RNA PSEUDOURIDYLATE SYNTHASE DOMAIN-CONTAINING PROTEIN 1"/>
    <property type="match status" value="1"/>
</dbReference>
<dbReference type="PANTHER" id="PTHR21600">
    <property type="entry name" value="MITOCHONDRIAL RNA PSEUDOURIDINE SYNTHASE"/>
    <property type="match status" value="1"/>
</dbReference>
<dbReference type="Gene3D" id="3.30.2350.10">
    <property type="entry name" value="Pseudouridine synthase"/>
    <property type="match status" value="1"/>
</dbReference>
<accession>A0AAW2I0Z8</accession>
<dbReference type="SUPFAM" id="SSF55120">
    <property type="entry name" value="Pseudouridine synthase"/>
    <property type="match status" value="1"/>
</dbReference>
<dbReference type="InterPro" id="IPR006145">
    <property type="entry name" value="PsdUridine_synth_RsuA/RluA"/>
</dbReference>
<evidence type="ECO:0000256" key="1">
    <source>
        <dbReference type="ARBA" id="ARBA00010876"/>
    </source>
</evidence>